<dbReference type="InterPro" id="IPR036461">
    <property type="entry name" value="Urease_betasu_sf"/>
</dbReference>
<dbReference type="EC" id="3.5.1.5" evidence="3"/>
<gene>
    <name evidence="3" type="primary">ureB</name>
    <name evidence="5" type="ORF">ACFSUC_06460</name>
</gene>
<comment type="catalytic activity">
    <reaction evidence="2 3">
        <text>urea + 2 H2O + H(+) = hydrogencarbonate + 2 NH4(+)</text>
        <dbReference type="Rhea" id="RHEA:20557"/>
        <dbReference type="ChEBI" id="CHEBI:15377"/>
        <dbReference type="ChEBI" id="CHEBI:15378"/>
        <dbReference type="ChEBI" id="CHEBI:16199"/>
        <dbReference type="ChEBI" id="CHEBI:17544"/>
        <dbReference type="ChEBI" id="CHEBI:28938"/>
        <dbReference type="EC" id="3.5.1.5"/>
    </reaction>
</comment>
<comment type="pathway">
    <text evidence="3">Nitrogen metabolism; urea degradation; CO(2) and NH(3) from urea (urease route): step 1/1.</text>
</comment>
<accession>A0ABW5R846</accession>
<comment type="subcellular location">
    <subcellularLocation>
        <location evidence="3">Cytoplasm</location>
    </subcellularLocation>
</comment>
<dbReference type="Proteomes" id="UP001597497">
    <property type="component" value="Unassembled WGS sequence"/>
</dbReference>
<keyword evidence="1 3" id="KW-0378">Hydrolase</keyword>
<dbReference type="PANTHER" id="PTHR33569:SF1">
    <property type="entry name" value="UREASE"/>
    <property type="match status" value="1"/>
</dbReference>
<dbReference type="InterPro" id="IPR050069">
    <property type="entry name" value="Urease_subunit"/>
</dbReference>
<evidence type="ECO:0000313" key="5">
    <source>
        <dbReference type="EMBL" id="MFD2671245.1"/>
    </source>
</evidence>
<name>A0ABW5R846_9BACL</name>
<sequence>MIPGEYRLRREPIVINKHRKTEKMIVTNAGDRPIQVGSHFHFYEVNKSLQFDRKQAYGMRLHIPAGLAIRFEPGEEKPVTLVRIGGERSIYGLNGWVNGPLDETEPQAHLQIHKNSRSNGLGNNQTNSLLNGLKQGTEESEA</sequence>
<dbReference type="RefSeq" id="WP_379928682.1">
    <property type="nucleotide sequence ID" value="NZ_JBHUMM010000010.1"/>
</dbReference>
<proteinExistence type="inferred from homology"/>
<organism evidence="5 6">
    <name type="scientific">Marinicrinis sediminis</name>
    <dbReference type="NCBI Taxonomy" id="1652465"/>
    <lineage>
        <taxon>Bacteria</taxon>
        <taxon>Bacillati</taxon>
        <taxon>Bacillota</taxon>
        <taxon>Bacilli</taxon>
        <taxon>Bacillales</taxon>
        <taxon>Paenibacillaceae</taxon>
    </lineage>
</organism>
<evidence type="ECO:0000313" key="6">
    <source>
        <dbReference type="Proteomes" id="UP001597497"/>
    </source>
</evidence>
<feature type="region of interest" description="Disordered" evidence="4">
    <location>
        <begin position="115"/>
        <end position="142"/>
    </location>
</feature>
<evidence type="ECO:0000256" key="2">
    <source>
        <dbReference type="ARBA" id="ARBA00047778"/>
    </source>
</evidence>
<dbReference type="SUPFAM" id="SSF51278">
    <property type="entry name" value="Urease, beta-subunit"/>
    <property type="match status" value="1"/>
</dbReference>
<feature type="compositionally biased region" description="Polar residues" evidence="4">
    <location>
        <begin position="117"/>
        <end position="130"/>
    </location>
</feature>
<comment type="similarity">
    <text evidence="3">Belongs to the urease beta subunit family.</text>
</comment>
<dbReference type="Gene3D" id="2.10.150.10">
    <property type="entry name" value="Urease, beta subunit"/>
    <property type="match status" value="1"/>
</dbReference>
<keyword evidence="6" id="KW-1185">Reference proteome</keyword>
<comment type="caution">
    <text evidence="5">The sequence shown here is derived from an EMBL/GenBank/DDBJ whole genome shotgun (WGS) entry which is preliminary data.</text>
</comment>
<dbReference type="CDD" id="cd00407">
    <property type="entry name" value="Urease_beta"/>
    <property type="match status" value="1"/>
</dbReference>
<dbReference type="GO" id="GO:0009039">
    <property type="term" value="F:urease activity"/>
    <property type="evidence" value="ECO:0007669"/>
    <property type="project" value="UniProtKB-EC"/>
</dbReference>
<dbReference type="HAMAP" id="MF_01954">
    <property type="entry name" value="Urease_beta"/>
    <property type="match status" value="1"/>
</dbReference>
<comment type="subunit">
    <text evidence="3">Heterotrimer of UreA (gamma), UreB (beta) and UreC (alpha) subunits. Three heterotrimers associate to form the active enzyme.</text>
</comment>
<reference evidence="6" key="1">
    <citation type="journal article" date="2019" name="Int. J. Syst. Evol. Microbiol.">
        <title>The Global Catalogue of Microorganisms (GCM) 10K type strain sequencing project: providing services to taxonomists for standard genome sequencing and annotation.</title>
        <authorList>
            <consortium name="The Broad Institute Genomics Platform"/>
            <consortium name="The Broad Institute Genome Sequencing Center for Infectious Disease"/>
            <person name="Wu L."/>
            <person name="Ma J."/>
        </authorList>
    </citation>
    <scope>NUCLEOTIDE SEQUENCE [LARGE SCALE GENOMIC DNA]</scope>
    <source>
        <strain evidence="6">KCTC 33676</strain>
    </source>
</reference>
<dbReference type="PANTHER" id="PTHR33569">
    <property type="entry name" value="UREASE"/>
    <property type="match status" value="1"/>
</dbReference>
<dbReference type="Pfam" id="PF00699">
    <property type="entry name" value="Urease_beta"/>
    <property type="match status" value="1"/>
</dbReference>
<protein>
    <recommendedName>
        <fullName evidence="3">Urease subunit beta</fullName>
        <ecNumber evidence="3">3.5.1.5</ecNumber>
    </recommendedName>
    <alternativeName>
        <fullName evidence="3">Urea amidohydrolase subunit beta</fullName>
    </alternativeName>
</protein>
<evidence type="ECO:0000256" key="1">
    <source>
        <dbReference type="ARBA" id="ARBA00022801"/>
    </source>
</evidence>
<evidence type="ECO:0000256" key="3">
    <source>
        <dbReference type="HAMAP-Rule" id="MF_01954"/>
    </source>
</evidence>
<dbReference type="NCBIfam" id="TIGR00192">
    <property type="entry name" value="urease_beta"/>
    <property type="match status" value="1"/>
</dbReference>
<dbReference type="InterPro" id="IPR002019">
    <property type="entry name" value="Urease_beta-like"/>
</dbReference>
<evidence type="ECO:0000256" key="4">
    <source>
        <dbReference type="SAM" id="MobiDB-lite"/>
    </source>
</evidence>
<keyword evidence="3" id="KW-0963">Cytoplasm</keyword>
<dbReference type="NCBIfam" id="NF009682">
    <property type="entry name" value="PRK13203.1"/>
    <property type="match status" value="1"/>
</dbReference>
<dbReference type="EMBL" id="JBHUMM010000010">
    <property type="protein sequence ID" value="MFD2671245.1"/>
    <property type="molecule type" value="Genomic_DNA"/>
</dbReference>